<sequence>MEKLEQLRDLRKGIKKIVKGTKLVVLVVFGVSIWGCKSKPICNHLGSDLPPFIPKMFCKNRIGTLRSKKTTPAIILGHIRDSEKPVVRSGNLTSDQCKSWILALLSISDSEFERAYE</sequence>
<dbReference type="AlphaFoldDB" id="A0A167J638"/>
<proteinExistence type="predicted"/>
<name>A0A167J638_PHYB8</name>
<dbReference type="RefSeq" id="XP_018283277.1">
    <property type="nucleotide sequence ID" value="XM_018442677.1"/>
</dbReference>
<protein>
    <submittedName>
        <fullName evidence="1">Uncharacterized protein</fullName>
    </submittedName>
</protein>
<evidence type="ECO:0000313" key="2">
    <source>
        <dbReference type="Proteomes" id="UP000077315"/>
    </source>
</evidence>
<gene>
    <name evidence="1" type="ORF">PHYBLDRAFT_72583</name>
</gene>
<reference evidence="2" key="1">
    <citation type="submission" date="2015-06" db="EMBL/GenBank/DDBJ databases">
        <title>Expansion of signal transduction pathways in fungi by whole-genome duplication.</title>
        <authorList>
            <consortium name="DOE Joint Genome Institute"/>
            <person name="Corrochano L.M."/>
            <person name="Kuo A."/>
            <person name="Marcet-Houben M."/>
            <person name="Polaino S."/>
            <person name="Salamov A."/>
            <person name="Villalobos J.M."/>
            <person name="Alvarez M.I."/>
            <person name="Avalos J."/>
            <person name="Benito E.P."/>
            <person name="Benoit I."/>
            <person name="Burger G."/>
            <person name="Camino L.P."/>
            <person name="Canovas D."/>
            <person name="Cerda-Olmedo E."/>
            <person name="Cheng J.-F."/>
            <person name="Dominguez A."/>
            <person name="Elias M."/>
            <person name="Eslava A.P."/>
            <person name="Glaser F."/>
            <person name="Grimwood J."/>
            <person name="Gutierrez G."/>
            <person name="Heitman J."/>
            <person name="Henrissat B."/>
            <person name="Iturriaga E.A."/>
            <person name="Lang B.F."/>
            <person name="Lavin J.L."/>
            <person name="Lee S."/>
            <person name="Li W."/>
            <person name="Lindquist E."/>
            <person name="Lopez-Garcia S."/>
            <person name="Luque E.M."/>
            <person name="Marcos A.T."/>
            <person name="Martin J."/>
            <person name="McCluskey K."/>
            <person name="Medina H.R."/>
            <person name="Miralles-Duran A."/>
            <person name="Miyazaki A."/>
            <person name="Munoz-Torres E."/>
            <person name="Oguiza J.A."/>
            <person name="Ohm R."/>
            <person name="Olmedo M."/>
            <person name="Orejas M."/>
            <person name="Ortiz-Castellanos L."/>
            <person name="Pisabarro A.G."/>
            <person name="Rodriguez-Romero J."/>
            <person name="Ruiz-Herrera J."/>
            <person name="Ruiz-Vazquez R."/>
            <person name="Sanz C."/>
            <person name="Schackwitz W."/>
            <person name="Schmutz J."/>
            <person name="Shahriari M."/>
            <person name="Shelest E."/>
            <person name="Silva-Franco F."/>
            <person name="Soanes D."/>
            <person name="Syed K."/>
            <person name="Tagua V.G."/>
            <person name="Talbot N.J."/>
            <person name="Thon M."/>
            <person name="De vries R.P."/>
            <person name="Wiebenga A."/>
            <person name="Yadav J.S."/>
            <person name="Braun E.L."/>
            <person name="Baker S."/>
            <person name="Garre V."/>
            <person name="Horwitz B."/>
            <person name="Torres-Martinez S."/>
            <person name="Idnurm A."/>
            <person name="Herrera-Estrella A."/>
            <person name="Gabaldon T."/>
            <person name="Grigoriev I.V."/>
        </authorList>
    </citation>
    <scope>NUCLEOTIDE SEQUENCE [LARGE SCALE GENOMIC DNA]</scope>
    <source>
        <strain evidence="2">NRRL 1555(-)</strain>
    </source>
</reference>
<dbReference type="InParanoid" id="A0A167J638"/>
<dbReference type="Proteomes" id="UP000077315">
    <property type="component" value="Unassembled WGS sequence"/>
</dbReference>
<keyword evidence="2" id="KW-1185">Reference proteome</keyword>
<accession>A0A167J638</accession>
<organism evidence="1 2">
    <name type="scientific">Phycomyces blakesleeanus (strain ATCC 8743b / DSM 1359 / FGSC 10004 / NBRC 33097 / NRRL 1555)</name>
    <dbReference type="NCBI Taxonomy" id="763407"/>
    <lineage>
        <taxon>Eukaryota</taxon>
        <taxon>Fungi</taxon>
        <taxon>Fungi incertae sedis</taxon>
        <taxon>Mucoromycota</taxon>
        <taxon>Mucoromycotina</taxon>
        <taxon>Mucoromycetes</taxon>
        <taxon>Mucorales</taxon>
        <taxon>Phycomycetaceae</taxon>
        <taxon>Phycomyces</taxon>
    </lineage>
</organism>
<dbReference type="EMBL" id="KV441011">
    <property type="protein sequence ID" value="OAD65237.1"/>
    <property type="molecule type" value="Genomic_DNA"/>
</dbReference>
<evidence type="ECO:0000313" key="1">
    <source>
        <dbReference type="EMBL" id="OAD65237.1"/>
    </source>
</evidence>
<dbReference type="VEuPathDB" id="FungiDB:PHYBLDRAFT_72583"/>
<dbReference type="GeneID" id="29003583"/>